<evidence type="ECO:0000256" key="10">
    <source>
        <dbReference type="RuleBase" id="RU368011"/>
    </source>
</evidence>
<dbReference type="GO" id="GO:0051301">
    <property type="term" value="P:cell division"/>
    <property type="evidence" value="ECO:0007669"/>
    <property type="project" value="UniProtKB-UniRule"/>
</dbReference>
<dbReference type="GO" id="GO:0031262">
    <property type="term" value="C:Ndc80 complex"/>
    <property type="evidence" value="ECO:0007669"/>
    <property type="project" value="TreeGrafter"/>
</dbReference>
<keyword evidence="9 10" id="KW-0137">Centromere</keyword>
<feature type="coiled-coil region" evidence="11">
    <location>
        <begin position="48"/>
        <end position="130"/>
    </location>
</feature>
<dbReference type="Proteomes" id="UP000239649">
    <property type="component" value="Unassembled WGS sequence"/>
</dbReference>
<dbReference type="PANTHER" id="PTHR22142">
    <property type="match status" value="1"/>
</dbReference>
<evidence type="ECO:0000256" key="5">
    <source>
        <dbReference type="ARBA" id="ARBA00022838"/>
    </source>
</evidence>
<evidence type="ECO:0000256" key="3">
    <source>
        <dbReference type="ARBA" id="ARBA00022618"/>
    </source>
</evidence>
<keyword evidence="2 10" id="KW-0158">Chromosome</keyword>
<evidence type="ECO:0000256" key="4">
    <source>
        <dbReference type="ARBA" id="ARBA00022776"/>
    </source>
</evidence>
<evidence type="ECO:0000256" key="7">
    <source>
        <dbReference type="ARBA" id="ARBA00023242"/>
    </source>
</evidence>
<comment type="subcellular location">
    <subcellularLocation>
        <location evidence="10">Nucleus</location>
    </subcellularLocation>
    <subcellularLocation>
        <location evidence="10">Chromosome</location>
        <location evidence="10">Centromere</location>
        <location evidence="10">Kinetochore</location>
    </subcellularLocation>
</comment>
<evidence type="ECO:0000256" key="8">
    <source>
        <dbReference type="ARBA" id="ARBA00023306"/>
    </source>
</evidence>
<evidence type="ECO:0000256" key="9">
    <source>
        <dbReference type="ARBA" id="ARBA00023328"/>
    </source>
</evidence>
<keyword evidence="6 11" id="KW-0175">Coiled coil</keyword>
<sequence>MSAQDVFGEHLGVIGALSDNYARNEDAAALAGVVRTQQDVAAACEAREEQVKEIVRELTGRVEAAEAAAAYPAEEGAHAAAVAAMAGDAAAAQDNVDALNRQLQQLQQQRADIKDQVAALQRKADHIEQIVTQAEPRTRHQLSLYAHVSKITWQFEAPARVAGTVSTPQQLQPFDYDPAATPSFEIVNSLWDLMGIDS</sequence>
<evidence type="ECO:0000256" key="1">
    <source>
        <dbReference type="ARBA" id="ARBA00007804"/>
    </source>
</evidence>
<reference evidence="12 13" key="1">
    <citation type="journal article" date="2018" name="Plant J.">
        <title>Genome sequences of Chlorella sorokiniana UTEX 1602 and Micractinium conductrix SAG 241.80: implications to maltose excretion by a green alga.</title>
        <authorList>
            <person name="Arriola M.B."/>
            <person name="Velmurugan N."/>
            <person name="Zhang Y."/>
            <person name="Plunkett M.H."/>
            <person name="Hondzo H."/>
            <person name="Barney B.M."/>
        </authorList>
    </citation>
    <scope>NUCLEOTIDE SEQUENCE [LARGE SCALE GENOMIC DNA]</scope>
    <source>
        <strain evidence="12 13">SAG 241.80</strain>
    </source>
</reference>
<keyword evidence="5 10" id="KW-0995">Kinetochore</keyword>
<evidence type="ECO:0000313" key="13">
    <source>
        <dbReference type="Proteomes" id="UP000239649"/>
    </source>
</evidence>
<organism evidence="12 13">
    <name type="scientific">Micractinium conductrix</name>
    <dbReference type="NCBI Taxonomy" id="554055"/>
    <lineage>
        <taxon>Eukaryota</taxon>
        <taxon>Viridiplantae</taxon>
        <taxon>Chlorophyta</taxon>
        <taxon>core chlorophytes</taxon>
        <taxon>Trebouxiophyceae</taxon>
        <taxon>Chlorellales</taxon>
        <taxon>Chlorellaceae</taxon>
        <taxon>Chlorella clade</taxon>
        <taxon>Micractinium</taxon>
    </lineage>
</organism>
<evidence type="ECO:0000256" key="6">
    <source>
        <dbReference type="ARBA" id="ARBA00023054"/>
    </source>
</evidence>
<comment type="caution">
    <text evidence="12">The sequence shown here is derived from an EMBL/GenBank/DDBJ whole genome shotgun (WGS) entry which is preliminary data.</text>
</comment>
<evidence type="ECO:0000256" key="2">
    <source>
        <dbReference type="ARBA" id="ARBA00022454"/>
    </source>
</evidence>
<keyword evidence="8 10" id="KW-0131">Cell cycle</keyword>
<evidence type="ECO:0000256" key="11">
    <source>
        <dbReference type="SAM" id="Coils"/>
    </source>
</evidence>
<dbReference type="GO" id="GO:0007059">
    <property type="term" value="P:chromosome segregation"/>
    <property type="evidence" value="ECO:0007669"/>
    <property type="project" value="TreeGrafter"/>
</dbReference>
<dbReference type="GO" id="GO:0005634">
    <property type="term" value="C:nucleus"/>
    <property type="evidence" value="ECO:0007669"/>
    <property type="project" value="UniProtKB-SubCell"/>
</dbReference>
<comment type="similarity">
    <text evidence="1 10">Belongs to the SPC24 family.</text>
</comment>
<dbReference type="EMBL" id="LHPF02000011">
    <property type="protein sequence ID" value="PSC72328.1"/>
    <property type="molecule type" value="Genomic_DNA"/>
</dbReference>
<dbReference type="PANTHER" id="PTHR22142:SF2">
    <property type="entry name" value="KINETOCHORE PROTEIN SPC24"/>
    <property type="match status" value="1"/>
</dbReference>
<proteinExistence type="inferred from homology"/>
<comment type="subunit">
    <text evidence="10">Component of the NDC80 complex.</text>
</comment>
<dbReference type="AlphaFoldDB" id="A0A2P6VE18"/>
<evidence type="ECO:0000313" key="12">
    <source>
        <dbReference type="EMBL" id="PSC72328.1"/>
    </source>
</evidence>
<keyword evidence="13" id="KW-1185">Reference proteome</keyword>
<accession>A0A2P6VE18</accession>
<gene>
    <name evidence="12" type="ORF">C2E20_4564</name>
</gene>
<dbReference type="OrthoDB" id="49185at2759"/>
<dbReference type="GO" id="GO:0008017">
    <property type="term" value="F:microtubule binding"/>
    <property type="evidence" value="ECO:0007669"/>
    <property type="project" value="TreeGrafter"/>
</dbReference>
<keyword evidence="3 10" id="KW-0132">Cell division</keyword>
<name>A0A2P6VE18_9CHLO</name>
<keyword evidence="4 10" id="KW-0498">Mitosis</keyword>
<dbReference type="Gene3D" id="3.30.160.570">
    <property type="entry name" value="Ncd80 complex, Spc24 subunit"/>
    <property type="match status" value="1"/>
</dbReference>
<dbReference type="InterPro" id="IPR013252">
    <property type="entry name" value="Ndc80_Spc24"/>
</dbReference>
<keyword evidence="7 10" id="KW-0539">Nucleus</keyword>
<comment type="function">
    <text evidence="10">Acts as a component of the essential kinetochore-associated NDC80 complex, which is required for chromosome segregation and spindle checkpoint activity.</text>
</comment>
<dbReference type="Pfam" id="PF08286">
    <property type="entry name" value="Spc24"/>
    <property type="match status" value="1"/>
</dbReference>
<protein>
    <recommendedName>
        <fullName evidence="10">Kinetochore protein Spc24</fullName>
    </recommendedName>
</protein>